<accession>A0A1I7WL30</accession>
<keyword evidence="1" id="KW-1185">Reference proteome</keyword>
<evidence type="ECO:0000313" key="2">
    <source>
        <dbReference type="WBParaSite" id="Hba_05842"/>
    </source>
</evidence>
<sequence length="60" mass="7097">MDIIYTTISLFNELRSEIQVKWVFIIFPINAYLFITRDVDHAIILVASKESYGHYFVVDK</sequence>
<organism evidence="1 2">
    <name type="scientific">Heterorhabditis bacteriophora</name>
    <name type="common">Entomopathogenic nematode worm</name>
    <dbReference type="NCBI Taxonomy" id="37862"/>
    <lineage>
        <taxon>Eukaryota</taxon>
        <taxon>Metazoa</taxon>
        <taxon>Ecdysozoa</taxon>
        <taxon>Nematoda</taxon>
        <taxon>Chromadorea</taxon>
        <taxon>Rhabditida</taxon>
        <taxon>Rhabditina</taxon>
        <taxon>Rhabditomorpha</taxon>
        <taxon>Strongyloidea</taxon>
        <taxon>Heterorhabditidae</taxon>
        <taxon>Heterorhabditis</taxon>
    </lineage>
</organism>
<dbReference type="WBParaSite" id="Hba_05842">
    <property type="protein sequence ID" value="Hba_05842"/>
    <property type="gene ID" value="Hba_05842"/>
</dbReference>
<proteinExistence type="predicted"/>
<protein>
    <submittedName>
        <fullName evidence="2">Uncharacterized protein</fullName>
    </submittedName>
</protein>
<dbReference type="Proteomes" id="UP000095283">
    <property type="component" value="Unplaced"/>
</dbReference>
<evidence type="ECO:0000313" key="1">
    <source>
        <dbReference type="Proteomes" id="UP000095283"/>
    </source>
</evidence>
<reference evidence="2" key="1">
    <citation type="submission" date="2016-11" db="UniProtKB">
        <authorList>
            <consortium name="WormBaseParasite"/>
        </authorList>
    </citation>
    <scope>IDENTIFICATION</scope>
</reference>
<name>A0A1I7WL30_HETBA</name>
<dbReference type="AlphaFoldDB" id="A0A1I7WL30"/>